<name>A0ABY7AEA0_9FIRM</name>
<proteinExistence type="predicted"/>
<evidence type="ECO:0000313" key="1">
    <source>
        <dbReference type="EMBL" id="WAJ24123.1"/>
    </source>
</evidence>
<dbReference type="Proteomes" id="UP001163115">
    <property type="component" value="Chromosome"/>
</dbReference>
<keyword evidence="2" id="KW-1185">Reference proteome</keyword>
<accession>A0ABY7AEA0</accession>
<evidence type="ECO:0000313" key="2">
    <source>
        <dbReference type="Proteomes" id="UP001163115"/>
    </source>
</evidence>
<dbReference type="EMBL" id="CP113524">
    <property type="protein sequence ID" value="WAJ24123.1"/>
    <property type="molecule type" value="Genomic_DNA"/>
</dbReference>
<reference evidence="1" key="1">
    <citation type="submission" date="2022-11" db="EMBL/GenBank/DDBJ databases">
        <title>Lacrimispora xylanolytica sy1, complete genome.</title>
        <authorList>
            <person name="Choi S."/>
        </authorList>
    </citation>
    <scope>NUCLEOTIDE SEQUENCE</scope>
    <source>
        <strain evidence="1">Sy1</strain>
    </source>
</reference>
<sequence length="43" mass="4800">MSQKTCLSFRCAPVTSDDRCGGFFVVQRIPLESACLMSGNRRM</sequence>
<dbReference type="RefSeq" id="WP_268115340.1">
    <property type="nucleotide sequence ID" value="NZ_CP113524.1"/>
</dbReference>
<organism evidence="1 2">
    <name type="scientific">Lacrimispora xylanolytica</name>
    <dbReference type="NCBI Taxonomy" id="29375"/>
    <lineage>
        <taxon>Bacteria</taxon>
        <taxon>Bacillati</taxon>
        <taxon>Bacillota</taxon>
        <taxon>Clostridia</taxon>
        <taxon>Lachnospirales</taxon>
        <taxon>Lachnospiraceae</taxon>
        <taxon>Lacrimispora</taxon>
    </lineage>
</organism>
<protein>
    <submittedName>
        <fullName evidence="1">Uncharacterized protein</fullName>
    </submittedName>
</protein>
<gene>
    <name evidence="1" type="ORF">OW255_00940</name>
</gene>